<keyword evidence="2" id="KW-0812">Transmembrane</keyword>
<proteinExistence type="predicted"/>
<dbReference type="RefSeq" id="WP_207128549.1">
    <property type="nucleotide sequence ID" value="NZ_BOPO01000128.1"/>
</dbReference>
<feature type="transmembrane region" description="Helical" evidence="2">
    <location>
        <begin position="98"/>
        <end position="118"/>
    </location>
</feature>
<feature type="region of interest" description="Disordered" evidence="1">
    <location>
        <begin position="156"/>
        <end position="178"/>
    </location>
</feature>
<evidence type="ECO:0000256" key="2">
    <source>
        <dbReference type="SAM" id="Phobius"/>
    </source>
</evidence>
<keyword evidence="2" id="KW-0472">Membrane</keyword>
<keyword evidence="2" id="KW-1133">Transmembrane helix</keyword>
<evidence type="ECO:0000313" key="3">
    <source>
        <dbReference type="EMBL" id="GIL30968.1"/>
    </source>
</evidence>
<gene>
    <name evidence="3" type="ORF">NUM_62220</name>
</gene>
<protein>
    <submittedName>
        <fullName evidence="3">Uncharacterized protein</fullName>
    </submittedName>
</protein>
<feature type="transmembrane region" description="Helical" evidence="2">
    <location>
        <begin position="130"/>
        <end position="151"/>
    </location>
</feature>
<sequence length="189" mass="19317">MPARVTRWSLLAVLLVCGIALMHTLGHPAIGAGDAGMHSRAAPAGQHGSALRHQPSPQRDLLQHAAPVPHGAPASHVALASHGVPASHGAPVPRRDPLFAASYPVAISIVALAPVLHLPTPGPHGMDPSLMCLAVLTALLSAGAVIALLRYRDRTARPGPAPAPSGRAVRGPPPPRSGPALVRLSVLRI</sequence>
<keyword evidence="4" id="KW-1185">Reference proteome</keyword>
<organism evidence="3 4">
    <name type="scientific">Actinocatenispora comari</name>
    <dbReference type="NCBI Taxonomy" id="2807577"/>
    <lineage>
        <taxon>Bacteria</taxon>
        <taxon>Bacillati</taxon>
        <taxon>Actinomycetota</taxon>
        <taxon>Actinomycetes</taxon>
        <taxon>Micromonosporales</taxon>
        <taxon>Micromonosporaceae</taxon>
        <taxon>Actinocatenispora</taxon>
    </lineage>
</organism>
<comment type="caution">
    <text evidence="3">The sequence shown here is derived from an EMBL/GenBank/DDBJ whole genome shotgun (WGS) entry which is preliminary data.</text>
</comment>
<accession>A0A8J4EPM6</accession>
<name>A0A8J4EPM6_9ACTN</name>
<feature type="region of interest" description="Disordered" evidence="1">
    <location>
        <begin position="36"/>
        <end position="57"/>
    </location>
</feature>
<dbReference type="Proteomes" id="UP000614996">
    <property type="component" value="Unassembled WGS sequence"/>
</dbReference>
<reference evidence="4" key="1">
    <citation type="journal article" date="2021" name="Int. J. Syst. Evol. Microbiol.">
        <title>Actinocatenispora comari sp. nov., an endophytic actinomycete isolated from aerial parts of Comarum salesowianum.</title>
        <authorList>
            <person name="Oyunbileg N."/>
            <person name="Iizaka Y."/>
            <person name="Hamada M."/>
            <person name="Davaapurev B.O."/>
            <person name="Fukumoto A."/>
            <person name="Tsetseg B."/>
            <person name="Kato F."/>
            <person name="Tamura T."/>
            <person name="Batkhuu J."/>
            <person name="Anzai Y."/>
        </authorList>
    </citation>
    <scope>NUCLEOTIDE SEQUENCE [LARGE SCALE GENOMIC DNA]</scope>
    <source>
        <strain evidence="4">NUM-2625</strain>
    </source>
</reference>
<dbReference type="AlphaFoldDB" id="A0A8J4EPM6"/>
<dbReference type="EMBL" id="BOPO01000128">
    <property type="protein sequence ID" value="GIL30968.1"/>
    <property type="molecule type" value="Genomic_DNA"/>
</dbReference>
<evidence type="ECO:0000313" key="4">
    <source>
        <dbReference type="Proteomes" id="UP000614996"/>
    </source>
</evidence>
<evidence type="ECO:0000256" key="1">
    <source>
        <dbReference type="SAM" id="MobiDB-lite"/>
    </source>
</evidence>